<dbReference type="EMBL" id="CP122961">
    <property type="protein sequence ID" value="WGI26400.1"/>
    <property type="molecule type" value="Genomic_DNA"/>
</dbReference>
<dbReference type="Proteomes" id="UP001179830">
    <property type="component" value="Chromosome"/>
</dbReference>
<dbReference type="Gene3D" id="3.30.2310.20">
    <property type="entry name" value="RelE-like"/>
    <property type="match status" value="1"/>
</dbReference>
<evidence type="ECO:0000313" key="1">
    <source>
        <dbReference type="EMBL" id="WGI26400.1"/>
    </source>
</evidence>
<dbReference type="InterPro" id="IPR009614">
    <property type="entry name" value="YoeB_toxin"/>
</dbReference>
<protein>
    <submittedName>
        <fullName evidence="1">Type II toxin-antitoxin system YoeB family toxin</fullName>
    </submittedName>
</protein>
<accession>A0ABY8LPQ8</accession>
<name>A0ABY8LPQ8_9GAMM</name>
<sequence length="45" mass="5331">MKGCGKPAPLKQSLAVYWSRRINEVPEWFKVTDKALLIAEHRYHY</sequence>
<keyword evidence="2" id="KW-1185">Reference proteome</keyword>
<dbReference type="RefSeq" id="WP_280106033.1">
    <property type="nucleotide sequence ID" value="NZ_CP122961.1"/>
</dbReference>
<evidence type="ECO:0000313" key="2">
    <source>
        <dbReference type="Proteomes" id="UP001179830"/>
    </source>
</evidence>
<reference evidence="1" key="1">
    <citation type="submission" date="2023-04" db="EMBL/GenBank/DDBJ databases">
        <title>Complete genome sequence of Halomonas alkaliantarctica MSP3 isolated from marine sediment, Jeju Island.</title>
        <authorList>
            <person name="Park S.-J."/>
        </authorList>
    </citation>
    <scope>NUCLEOTIDE SEQUENCE</scope>
    <source>
        <strain evidence="1">MSP3</strain>
    </source>
</reference>
<organism evidence="1 2">
    <name type="scientific">Halomonas alkaliantarctica</name>
    <dbReference type="NCBI Taxonomy" id="232346"/>
    <lineage>
        <taxon>Bacteria</taxon>
        <taxon>Pseudomonadati</taxon>
        <taxon>Pseudomonadota</taxon>
        <taxon>Gammaproteobacteria</taxon>
        <taxon>Oceanospirillales</taxon>
        <taxon>Halomonadaceae</taxon>
        <taxon>Halomonas</taxon>
    </lineage>
</organism>
<gene>
    <name evidence="1" type="ORF">QEN58_04860</name>
</gene>
<dbReference type="InterPro" id="IPR035093">
    <property type="entry name" value="RelE/ParE_toxin_dom_sf"/>
</dbReference>
<dbReference type="Pfam" id="PF06769">
    <property type="entry name" value="YoeB_toxin"/>
    <property type="match status" value="1"/>
</dbReference>
<proteinExistence type="predicted"/>